<dbReference type="STRING" id="597456.A0A0L7QUM3"/>
<proteinExistence type="predicted"/>
<dbReference type="GO" id="GO:0045087">
    <property type="term" value="P:innate immune response"/>
    <property type="evidence" value="ECO:0007669"/>
    <property type="project" value="TreeGrafter"/>
</dbReference>
<gene>
    <name evidence="5" type="ORF">WH47_05308</name>
</gene>
<dbReference type="InterPro" id="IPR029034">
    <property type="entry name" value="Cystine-knot_cytokine"/>
</dbReference>
<sequence length="202" mass="22370">MLPNDKFIFPDATVIKPSPSLQTRIGAAPSCNGKTFCEQVSDYPSSFVRDAIKNDRSLQNYANVDSVGILVCKILGKNISHLNLNFILEQIVYPKTAQNANKQWLYVLNVANFTQGVRIETCMQEDQGCNIIGGFAEGYVTTCKQKYIHRQLAAIVDGAVSHELFRFPASCCCHVQFVGTSTRMRIGKTSNAQDKPDDINAN</sequence>
<dbReference type="EMBL" id="KQ414734">
    <property type="protein sequence ID" value="KOC62325.1"/>
    <property type="molecule type" value="Genomic_DNA"/>
</dbReference>
<keyword evidence="3" id="KW-0325">Glycoprotein</keyword>
<evidence type="ECO:0000259" key="4">
    <source>
        <dbReference type="Pfam" id="PF16077"/>
    </source>
</evidence>
<keyword evidence="1" id="KW-0732">Signal</keyword>
<dbReference type="GO" id="GO:0005615">
    <property type="term" value="C:extracellular space"/>
    <property type="evidence" value="ECO:0007669"/>
    <property type="project" value="UniProtKB-ARBA"/>
</dbReference>
<dbReference type="GO" id="GO:0005121">
    <property type="term" value="F:Toll binding"/>
    <property type="evidence" value="ECO:0007669"/>
    <property type="project" value="TreeGrafter"/>
</dbReference>
<accession>A0A0L7QUM3</accession>
<evidence type="ECO:0000256" key="3">
    <source>
        <dbReference type="ARBA" id="ARBA00023180"/>
    </source>
</evidence>
<organism evidence="5 6">
    <name type="scientific">Habropoda laboriosa</name>
    <dbReference type="NCBI Taxonomy" id="597456"/>
    <lineage>
        <taxon>Eukaryota</taxon>
        <taxon>Metazoa</taxon>
        <taxon>Ecdysozoa</taxon>
        <taxon>Arthropoda</taxon>
        <taxon>Hexapoda</taxon>
        <taxon>Insecta</taxon>
        <taxon>Pterygota</taxon>
        <taxon>Neoptera</taxon>
        <taxon>Endopterygota</taxon>
        <taxon>Hymenoptera</taxon>
        <taxon>Apocrita</taxon>
        <taxon>Aculeata</taxon>
        <taxon>Apoidea</taxon>
        <taxon>Anthophila</taxon>
        <taxon>Apidae</taxon>
        <taxon>Habropoda</taxon>
    </lineage>
</organism>
<dbReference type="InterPro" id="IPR032104">
    <property type="entry name" value="Spaetzle"/>
</dbReference>
<evidence type="ECO:0000313" key="6">
    <source>
        <dbReference type="Proteomes" id="UP000053825"/>
    </source>
</evidence>
<dbReference type="Proteomes" id="UP000053825">
    <property type="component" value="Unassembled WGS sequence"/>
</dbReference>
<dbReference type="GO" id="GO:0008083">
    <property type="term" value="F:growth factor activity"/>
    <property type="evidence" value="ECO:0007669"/>
    <property type="project" value="TreeGrafter"/>
</dbReference>
<evidence type="ECO:0000256" key="1">
    <source>
        <dbReference type="ARBA" id="ARBA00022729"/>
    </source>
</evidence>
<dbReference type="SUPFAM" id="SSF57501">
    <property type="entry name" value="Cystine-knot cytokines"/>
    <property type="match status" value="1"/>
</dbReference>
<reference evidence="5 6" key="1">
    <citation type="submission" date="2015-07" db="EMBL/GenBank/DDBJ databases">
        <title>The genome of Habropoda laboriosa.</title>
        <authorList>
            <person name="Pan H."/>
            <person name="Kapheim K."/>
        </authorList>
    </citation>
    <scope>NUCLEOTIDE SEQUENCE [LARGE SCALE GENOMIC DNA]</scope>
    <source>
        <strain evidence="5">0110345459</strain>
    </source>
</reference>
<dbReference type="AlphaFoldDB" id="A0A0L7QUM3"/>
<dbReference type="Pfam" id="PF16077">
    <property type="entry name" value="Spaetzle"/>
    <property type="match status" value="1"/>
</dbReference>
<dbReference type="Gene3D" id="2.10.90.10">
    <property type="entry name" value="Cystine-knot cytokines"/>
    <property type="match status" value="1"/>
</dbReference>
<dbReference type="PANTHER" id="PTHR23199">
    <property type="entry name" value="NEUROTROPHIN 1-RELATED"/>
    <property type="match status" value="1"/>
</dbReference>
<protein>
    <submittedName>
        <fullName evidence="5">Protein spaetzle</fullName>
    </submittedName>
</protein>
<keyword evidence="2" id="KW-1015">Disulfide bond</keyword>
<evidence type="ECO:0000313" key="5">
    <source>
        <dbReference type="EMBL" id="KOC62325.1"/>
    </source>
</evidence>
<dbReference type="OrthoDB" id="6359065at2759"/>
<keyword evidence="6" id="KW-1185">Reference proteome</keyword>
<name>A0A0L7QUM3_9HYME</name>
<feature type="domain" description="Spaetzle" evidence="4">
    <location>
        <begin position="89"/>
        <end position="175"/>
    </location>
</feature>
<evidence type="ECO:0000256" key="2">
    <source>
        <dbReference type="ARBA" id="ARBA00023157"/>
    </source>
</evidence>
<dbReference type="InterPro" id="IPR052444">
    <property type="entry name" value="Spz/Toll_ligand-like"/>
</dbReference>
<dbReference type="GO" id="GO:0021556">
    <property type="term" value="P:central nervous system formation"/>
    <property type="evidence" value="ECO:0007669"/>
    <property type="project" value="TreeGrafter"/>
</dbReference>
<dbReference type="PANTHER" id="PTHR23199:SF12">
    <property type="entry name" value="NEUROTROPHIN 1-RELATED"/>
    <property type="match status" value="1"/>
</dbReference>